<name>A0A0G1ZWN3_9BACT</name>
<sequence length="146" mass="16794">MHIPEPLQAYEKLTLLAVCDNEHARFFLLQDRESTEVGEVYVDHASKDGNDRTSGVTSGGGHFAEMNEKLEDQSERRFAKLLAQELQHRLQTKEYEELIMTIPEPRIHEFVDGLHNDVRARLVLTLGKTLTKEPLLEVLERIQKMA</sequence>
<evidence type="ECO:0008006" key="3">
    <source>
        <dbReference type="Google" id="ProtNLM"/>
    </source>
</evidence>
<reference evidence="1 2" key="1">
    <citation type="journal article" date="2015" name="Nature">
        <title>rRNA introns, odd ribosomes, and small enigmatic genomes across a large radiation of phyla.</title>
        <authorList>
            <person name="Brown C.T."/>
            <person name="Hug L.A."/>
            <person name="Thomas B.C."/>
            <person name="Sharon I."/>
            <person name="Castelle C.J."/>
            <person name="Singh A."/>
            <person name="Wilkins M.J."/>
            <person name="Williams K.H."/>
            <person name="Banfield J.F."/>
        </authorList>
    </citation>
    <scope>NUCLEOTIDE SEQUENCE [LARGE SCALE GENOMIC DNA]</scope>
</reference>
<dbReference type="Pfam" id="PF18856">
    <property type="entry name" value="baeRF_family12"/>
    <property type="match status" value="1"/>
</dbReference>
<protein>
    <recommendedName>
        <fullName evidence="3">Host attachment protein</fullName>
    </recommendedName>
</protein>
<dbReference type="EMBL" id="LCRH01000017">
    <property type="protein sequence ID" value="KKW32777.1"/>
    <property type="molecule type" value="Genomic_DNA"/>
</dbReference>
<proteinExistence type="predicted"/>
<organism evidence="1 2">
    <name type="scientific">Candidatus Uhrbacteria bacterium GW2011_GWA2_52_8d</name>
    <dbReference type="NCBI Taxonomy" id="1618979"/>
    <lineage>
        <taxon>Bacteria</taxon>
        <taxon>Candidatus Uhriibacteriota</taxon>
    </lineage>
</organism>
<dbReference type="InterPro" id="IPR041374">
    <property type="entry name" value="BaeRF_family12"/>
</dbReference>
<dbReference type="AlphaFoldDB" id="A0A0G1ZWN3"/>
<accession>A0A0G1ZWN3</accession>
<dbReference type="Gene3D" id="3.30.420.60">
    <property type="entry name" value="eRF1 domain 2"/>
    <property type="match status" value="1"/>
</dbReference>
<comment type="caution">
    <text evidence="1">The sequence shown here is derived from an EMBL/GenBank/DDBJ whole genome shotgun (WGS) entry which is preliminary data.</text>
</comment>
<gene>
    <name evidence="1" type="ORF">UY76_C0017G0004</name>
</gene>
<evidence type="ECO:0000313" key="1">
    <source>
        <dbReference type="EMBL" id="KKW32777.1"/>
    </source>
</evidence>
<dbReference type="Proteomes" id="UP000034054">
    <property type="component" value="Unassembled WGS sequence"/>
</dbReference>
<dbReference type="InterPro" id="IPR042226">
    <property type="entry name" value="eFR1_2_sf"/>
</dbReference>
<evidence type="ECO:0000313" key="2">
    <source>
        <dbReference type="Proteomes" id="UP000034054"/>
    </source>
</evidence>